<name>A0A0J6I4R3_COCPO</name>
<evidence type="ECO:0000256" key="5">
    <source>
        <dbReference type="ARBA" id="ARBA00022622"/>
    </source>
</evidence>
<evidence type="ECO:0000256" key="4">
    <source>
        <dbReference type="ARBA" id="ARBA00022475"/>
    </source>
</evidence>
<evidence type="ECO:0000313" key="16">
    <source>
        <dbReference type="EMBL" id="KMM66372.1"/>
    </source>
</evidence>
<sequence>MWMLTLIQLLSLVGVIQAGYPPTPTGLTVINSKFLPGVNITYKKVKESICDGKAASYAGYVNFPPSAMTGVDQTYPVNLFFWYFESQNKPQENPLSIWFNGGPGSASVFGLFAENGPCHVLNDSKTSVPNNYSWNKYSNMLYVDQPVQAGFSYDVITKGYMDLETASIYAGEVPNNSTTKIAGLFASQNISNTANTTENAARQFWYFLETWAQDFDRYTNNRQNFAINIWTESYGGRYGPAFARYIKERNAEIQANSTKGKVLALENLGVINGCIDLPLQEYSFPIMAFNNSYGIQAVNESVHNQMQSSLEPCLQRTSECQNVAKKLDPEALGNNDEVNWACSNASDFCQTAVEFPFISENKYGYYDIAHCYLDPFPAEYYDGYLALPDVQQALGVPVNYTEGSLSIGQAFTNTGDYARNDKRGYLADIAYLLESNVQVALVYGDRDFACNWIGGEKVSLAVESNYSAGFRAAGYADIQLEGSGNSSKSWGVVRQYGNYSFSRIYQSGHMVPAYQPELALEFFRRVLTSRDFATGEVDLVANPHYATKGQNASTHSEKPTPSPSPTCYYWFMPSTCAQNQIEAVKLGQALFENDYIITSPTAPPETCPPQSK</sequence>
<evidence type="ECO:0000256" key="3">
    <source>
        <dbReference type="ARBA" id="ARBA00009431"/>
    </source>
</evidence>
<evidence type="ECO:0000256" key="13">
    <source>
        <dbReference type="ARBA" id="ARBA00023288"/>
    </source>
</evidence>
<comment type="function">
    <text evidence="14">Extracellular serine carboxypeptidase that contributes to pathogenicity.</text>
</comment>
<evidence type="ECO:0000256" key="10">
    <source>
        <dbReference type="ARBA" id="ARBA00023026"/>
    </source>
</evidence>
<keyword evidence="12" id="KW-0325">Glycoprotein</keyword>
<dbReference type="GO" id="GO:0000324">
    <property type="term" value="C:fungal-type vacuole"/>
    <property type="evidence" value="ECO:0007669"/>
    <property type="project" value="TreeGrafter"/>
</dbReference>
<dbReference type="InterPro" id="IPR001563">
    <property type="entry name" value="Peptidase_S10"/>
</dbReference>
<evidence type="ECO:0000256" key="2">
    <source>
        <dbReference type="ARBA" id="ARBA00004609"/>
    </source>
</evidence>
<dbReference type="InterPro" id="IPR018202">
    <property type="entry name" value="Ser_caboxypep_ser_AS"/>
</dbReference>
<evidence type="ECO:0000256" key="15">
    <source>
        <dbReference type="RuleBase" id="RU361156"/>
    </source>
</evidence>
<dbReference type="PANTHER" id="PTHR11802:SF189">
    <property type="entry name" value="CARBOXYPEPTIDASE"/>
    <property type="match status" value="1"/>
</dbReference>
<keyword evidence="5" id="KW-0336">GPI-anchor</keyword>
<evidence type="ECO:0000256" key="12">
    <source>
        <dbReference type="ARBA" id="ARBA00023180"/>
    </source>
</evidence>
<keyword evidence="7 15" id="KW-0645">Protease</keyword>
<evidence type="ECO:0000256" key="9">
    <source>
        <dbReference type="ARBA" id="ARBA00022801"/>
    </source>
</evidence>
<keyword evidence="11" id="KW-0472">Membrane</keyword>
<evidence type="ECO:0000313" key="17">
    <source>
        <dbReference type="Proteomes" id="UP000054567"/>
    </source>
</evidence>
<reference evidence="16 17" key="1">
    <citation type="submission" date="2007-06" db="EMBL/GenBank/DDBJ databases">
        <title>The Genome Sequence of Coccidioides posadasii RMSCC_3488.</title>
        <authorList>
            <consortium name="Coccidioides Genome Resources Consortium"/>
            <consortium name="The Broad Institute Genome Sequencing Platform"/>
            <person name="Henn M.R."/>
            <person name="Sykes S."/>
            <person name="Young S."/>
            <person name="Jaffe D."/>
            <person name="Berlin A."/>
            <person name="Alvarez P."/>
            <person name="Butler J."/>
            <person name="Gnerre S."/>
            <person name="Grabherr M."/>
            <person name="Mauceli E."/>
            <person name="Brockman W."/>
            <person name="Kodira C."/>
            <person name="Alvarado L."/>
            <person name="Zeng Q."/>
            <person name="Crawford M."/>
            <person name="Antoine C."/>
            <person name="Devon K."/>
            <person name="Galgiani J."/>
            <person name="Orsborn K."/>
            <person name="Lewis M.L."/>
            <person name="Nusbaum C."/>
            <person name="Galagan J."/>
            <person name="Birren B."/>
        </authorList>
    </citation>
    <scope>NUCLEOTIDE SEQUENCE [LARGE SCALE GENOMIC DNA]</scope>
    <source>
        <strain evidence="16 17">RMSCC 3488</strain>
    </source>
</reference>
<dbReference type="InterPro" id="IPR029058">
    <property type="entry name" value="AB_hydrolase_fold"/>
</dbReference>
<dbReference type="PANTHER" id="PTHR11802">
    <property type="entry name" value="SERINE PROTEASE FAMILY S10 SERINE CARBOXYPEPTIDASE"/>
    <property type="match status" value="1"/>
</dbReference>
<dbReference type="GO" id="GO:0006508">
    <property type="term" value="P:proteolysis"/>
    <property type="evidence" value="ECO:0007669"/>
    <property type="project" value="UniProtKB-KW"/>
</dbReference>
<feature type="signal peptide" evidence="15">
    <location>
        <begin position="1"/>
        <end position="18"/>
    </location>
</feature>
<evidence type="ECO:0000256" key="1">
    <source>
        <dbReference type="ARBA" id="ARBA00001003"/>
    </source>
</evidence>
<accession>A0A0J6I4R3</accession>
<dbReference type="Gene3D" id="3.40.50.1820">
    <property type="entry name" value="alpha/beta hydrolase"/>
    <property type="match status" value="1"/>
</dbReference>
<evidence type="ECO:0000256" key="8">
    <source>
        <dbReference type="ARBA" id="ARBA00022729"/>
    </source>
</evidence>
<proteinExistence type="inferred from homology"/>
<keyword evidence="8 15" id="KW-0732">Signal</keyword>
<evidence type="ECO:0000256" key="6">
    <source>
        <dbReference type="ARBA" id="ARBA00022645"/>
    </source>
</evidence>
<comment type="similarity">
    <text evidence="3 15">Belongs to the peptidase S10 family.</text>
</comment>
<comment type="catalytic activity">
    <reaction evidence="1">
        <text>Preferential release of a C-terminal arginine or lysine residue.</text>
        <dbReference type="EC" id="3.4.16.6"/>
    </reaction>
</comment>
<keyword evidence="4" id="KW-1003">Cell membrane</keyword>
<gene>
    <name evidence="16" type="ORF">CPAG_02711</name>
</gene>
<dbReference type="PRINTS" id="PR00724">
    <property type="entry name" value="CRBOXYPTASEC"/>
</dbReference>
<keyword evidence="10" id="KW-0843">Virulence</keyword>
<evidence type="ECO:0000256" key="7">
    <source>
        <dbReference type="ARBA" id="ARBA00022670"/>
    </source>
</evidence>
<dbReference type="SUPFAM" id="SSF53474">
    <property type="entry name" value="alpha/beta-Hydrolases"/>
    <property type="match status" value="1"/>
</dbReference>
<organism evidence="16 17">
    <name type="scientific">Coccidioides posadasii RMSCC 3488</name>
    <dbReference type="NCBI Taxonomy" id="454284"/>
    <lineage>
        <taxon>Eukaryota</taxon>
        <taxon>Fungi</taxon>
        <taxon>Dikarya</taxon>
        <taxon>Ascomycota</taxon>
        <taxon>Pezizomycotina</taxon>
        <taxon>Eurotiomycetes</taxon>
        <taxon>Eurotiomycetidae</taxon>
        <taxon>Onygenales</taxon>
        <taxon>Onygenaceae</taxon>
        <taxon>Coccidioides</taxon>
    </lineage>
</organism>
<dbReference type="VEuPathDB" id="FungiDB:CPAG_02711"/>
<feature type="chain" id="PRO_5006516657" description="Carboxypeptidase" evidence="15">
    <location>
        <begin position="19"/>
        <end position="612"/>
    </location>
</feature>
<dbReference type="AlphaFoldDB" id="A0A0J6I4R3"/>
<reference evidence="17" key="3">
    <citation type="journal article" date="2010" name="Genome Res.">
        <title>Population genomic sequencing of Coccidioides fungi reveals recent hybridization and transposon control.</title>
        <authorList>
            <person name="Neafsey D.E."/>
            <person name="Barker B.M."/>
            <person name="Sharpton T.J."/>
            <person name="Stajich J.E."/>
            <person name="Park D.J."/>
            <person name="Whiston E."/>
            <person name="Hung C.-Y."/>
            <person name="McMahan C."/>
            <person name="White J."/>
            <person name="Sykes S."/>
            <person name="Heiman D."/>
            <person name="Young S."/>
            <person name="Zeng Q."/>
            <person name="Abouelleil A."/>
            <person name="Aftuck L."/>
            <person name="Bessette D."/>
            <person name="Brown A."/>
            <person name="FitzGerald M."/>
            <person name="Lui A."/>
            <person name="Macdonald J.P."/>
            <person name="Priest M."/>
            <person name="Orbach M.J."/>
            <person name="Galgiani J.N."/>
            <person name="Kirkland T.N."/>
            <person name="Cole G.T."/>
            <person name="Birren B.W."/>
            <person name="Henn M.R."/>
            <person name="Taylor J.W."/>
            <person name="Rounsley S.D."/>
        </authorList>
    </citation>
    <scope>NUCLEOTIDE SEQUENCE [LARGE SCALE GENOMIC DNA]</scope>
    <source>
        <strain evidence="17">RMSCC 3488</strain>
    </source>
</reference>
<keyword evidence="6 15" id="KW-0121">Carboxypeptidase</keyword>
<reference evidence="17" key="2">
    <citation type="journal article" date="2009" name="Genome Res.">
        <title>Comparative genomic analyses of the human fungal pathogens Coccidioides and their relatives.</title>
        <authorList>
            <person name="Sharpton T.J."/>
            <person name="Stajich J.E."/>
            <person name="Rounsley S.D."/>
            <person name="Gardner M.J."/>
            <person name="Wortman J.R."/>
            <person name="Jordar V.S."/>
            <person name="Maiti R."/>
            <person name="Kodira C.D."/>
            <person name="Neafsey D.E."/>
            <person name="Zeng Q."/>
            <person name="Hung C.-Y."/>
            <person name="McMahan C."/>
            <person name="Muszewska A."/>
            <person name="Grynberg M."/>
            <person name="Mandel M.A."/>
            <person name="Kellner E.M."/>
            <person name="Barker B.M."/>
            <person name="Galgiani J.N."/>
            <person name="Orbach M.J."/>
            <person name="Kirkland T.N."/>
            <person name="Cole G.T."/>
            <person name="Henn M.R."/>
            <person name="Birren B.W."/>
            <person name="Taylor J.W."/>
        </authorList>
    </citation>
    <scope>NUCLEOTIDE SEQUENCE [LARGE SCALE GENOMIC DNA]</scope>
    <source>
        <strain evidence="17">RMSCC 3488</strain>
    </source>
</reference>
<dbReference type="EMBL" id="DS268109">
    <property type="protein sequence ID" value="KMM66372.1"/>
    <property type="molecule type" value="Genomic_DNA"/>
</dbReference>
<keyword evidence="9 15" id="KW-0378">Hydrolase</keyword>
<evidence type="ECO:0000256" key="11">
    <source>
        <dbReference type="ARBA" id="ARBA00023136"/>
    </source>
</evidence>
<dbReference type="GO" id="GO:0005886">
    <property type="term" value="C:plasma membrane"/>
    <property type="evidence" value="ECO:0007669"/>
    <property type="project" value="UniProtKB-SubCell"/>
</dbReference>
<dbReference type="PROSITE" id="PS00131">
    <property type="entry name" value="CARBOXYPEPT_SER_SER"/>
    <property type="match status" value="1"/>
</dbReference>
<protein>
    <recommendedName>
        <fullName evidence="15">Carboxypeptidase</fullName>
        <ecNumber evidence="15">3.4.16.-</ecNumber>
    </recommendedName>
</protein>
<comment type="subcellular location">
    <subcellularLocation>
        <location evidence="2">Cell membrane</location>
        <topology evidence="2">Lipid-anchor</topology>
        <topology evidence="2">GPI-anchor</topology>
    </subcellularLocation>
</comment>
<dbReference type="Proteomes" id="UP000054567">
    <property type="component" value="Unassembled WGS sequence"/>
</dbReference>
<evidence type="ECO:0000256" key="14">
    <source>
        <dbReference type="ARBA" id="ARBA00037356"/>
    </source>
</evidence>
<dbReference type="GO" id="GO:0098552">
    <property type="term" value="C:side of membrane"/>
    <property type="evidence" value="ECO:0007669"/>
    <property type="project" value="UniProtKB-KW"/>
</dbReference>
<dbReference type="Pfam" id="PF00450">
    <property type="entry name" value="Peptidase_S10"/>
    <property type="match status" value="1"/>
</dbReference>
<dbReference type="OrthoDB" id="443318at2759"/>
<keyword evidence="13" id="KW-0449">Lipoprotein</keyword>
<dbReference type="GO" id="GO:0004185">
    <property type="term" value="F:serine-type carboxypeptidase activity"/>
    <property type="evidence" value="ECO:0007669"/>
    <property type="project" value="UniProtKB-UniRule"/>
</dbReference>
<dbReference type="EC" id="3.4.16.-" evidence="15"/>